<dbReference type="InterPro" id="IPR038371">
    <property type="entry name" value="Cu_polyphenol_OxRdtase_sf"/>
</dbReference>
<proteinExistence type="inferred from homology"/>
<dbReference type="GO" id="GO:0005507">
    <property type="term" value="F:copper ion binding"/>
    <property type="evidence" value="ECO:0007669"/>
    <property type="project" value="TreeGrafter"/>
</dbReference>
<evidence type="ECO:0000256" key="1">
    <source>
        <dbReference type="ARBA" id="ARBA00000553"/>
    </source>
</evidence>
<dbReference type="Gene3D" id="3.60.140.10">
    <property type="entry name" value="CNF1/YfiH-like putative cysteine hydrolases"/>
    <property type="match status" value="1"/>
</dbReference>
<dbReference type="EMBL" id="UINC01079450">
    <property type="protein sequence ID" value="SVC21463.1"/>
    <property type="molecule type" value="Genomic_DNA"/>
</dbReference>
<sequence>MFFSKKLKKFENLKHCFFSRKNGVSKGYYESLNCGLGSGDKKENVSKNLELVAKKITCSKESLITLNQKHTNQVIHFDSDRSVKNKLTGDAIVSEVKNIGIGILTADCAPIFFYDHKKKIIGCAHAGWKGALNGIIRNTVKKFNELNSNNNDLITVVGPCINKKNYEVKADFFEKFISQDKNNESFFKKISSEKYVFDLRGFINKELSNLNIKNIDNIEMDTFSEKEFFYSYRRSLLNREQDYGRCISVILMT</sequence>
<dbReference type="NCBIfam" id="TIGR00726">
    <property type="entry name" value="peptidoglycan editing factor PgeF"/>
    <property type="match status" value="1"/>
</dbReference>
<comment type="catalytic activity">
    <reaction evidence="9">
        <text>S-methyl-5'-thioadenosine + phosphate = 5-(methylsulfanyl)-alpha-D-ribose 1-phosphate + adenine</text>
        <dbReference type="Rhea" id="RHEA:11852"/>
        <dbReference type="ChEBI" id="CHEBI:16708"/>
        <dbReference type="ChEBI" id="CHEBI:17509"/>
        <dbReference type="ChEBI" id="CHEBI:43474"/>
        <dbReference type="ChEBI" id="CHEBI:58533"/>
        <dbReference type="EC" id="2.4.2.28"/>
    </reaction>
    <physiologicalReaction direction="left-to-right" evidence="9">
        <dbReference type="Rhea" id="RHEA:11853"/>
    </physiologicalReaction>
</comment>
<feature type="non-terminal residue" evidence="10">
    <location>
        <position position="253"/>
    </location>
</feature>
<evidence type="ECO:0000256" key="2">
    <source>
        <dbReference type="ARBA" id="ARBA00007353"/>
    </source>
</evidence>
<accession>A0A382KD82</accession>
<evidence type="ECO:0000256" key="5">
    <source>
        <dbReference type="ARBA" id="ARBA00022801"/>
    </source>
</evidence>
<dbReference type="PANTHER" id="PTHR30616:SF2">
    <property type="entry name" value="PURINE NUCLEOSIDE PHOSPHORYLASE LACC1"/>
    <property type="match status" value="1"/>
</dbReference>
<keyword evidence="4" id="KW-0479">Metal-binding</keyword>
<keyword evidence="6" id="KW-0862">Zinc</keyword>
<evidence type="ECO:0000256" key="7">
    <source>
        <dbReference type="ARBA" id="ARBA00047989"/>
    </source>
</evidence>
<evidence type="ECO:0000313" key="10">
    <source>
        <dbReference type="EMBL" id="SVC21463.1"/>
    </source>
</evidence>
<reference evidence="10" key="1">
    <citation type="submission" date="2018-05" db="EMBL/GenBank/DDBJ databases">
        <authorList>
            <person name="Lanie J.A."/>
            <person name="Ng W.-L."/>
            <person name="Kazmierczak K.M."/>
            <person name="Andrzejewski T.M."/>
            <person name="Davidsen T.M."/>
            <person name="Wayne K.J."/>
            <person name="Tettelin H."/>
            <person name="Glass J.I."/>
            <person name="Rusch D."/>
            <person name="Podicherti R."/>
            <person name="Tsui H.-C.T."/>
            <person name="Winkler M.E."/>
        </authorList>
    </citation>
    <scope>NUCLEOTIDE SEQUENCE</scope>
</reference>
<evidence type="ECO:0000256" key="8">
    <source>
        <dbReference type="ARBA" id="ARBA00048968"/>
    </source>
</evidence>
<name>A0A382KD82_9ZZZZ</name>
<comment type="catalytic activity">
    <reaction evidence="7">
        <text>adenosine + H2O + H(+) = inosine + NH4(+)</text>
        <dbReference type="Rhea" id="RHEA:24408"/>
        <dbReference type="ChEBI" id="CHEBI:15377"/>
        <dbReference type="ChEBI" id="CHEBI:15378"/>
        <dbReference type="ChEBI" id="CHEBI:16335"/>
        <dbReference type="ChEBI" id="CHEBI:17596"/>
        <dbReference type="ChEBI" id="CHEBI:28938"/>
        <dbReference type="EC" id="3.5.4.4"/>
    </reaction>
    <physiologicalReaction direction="left-to-right" evidence="7">
        <dbReference type="Rhea" id="RHEA:24409"/>
    </physiologicalReaction>
</comment>
<comment type="similarity">
    <text evidence="2">Belongs to the purine nucleoside phosphorylase YfiH/LACC1 family.</text>
</comment>
<gene>
    <name evidence="10" type="ORF">METZ01_LOCUS274317</name>
</gene>
<dbReference type="AlphaFoldDB" id="A0A382KD82"/>
<dbReference type="CDD" id="cd16833">
    <property type="entry name" value="YfiH"/>
    <property type="match status" value="1"/>
</dbReference>
<evidence type="ECO:0000256" key="9">
    <source>
        <dbReference type="ARBA" id="ARBA00049893"/>
    </source>
</evidence>
<organism evidence="10">
    <name type="scientific">marine metagenome</name>
    <dbReference type="NCBI Taxonomy" id="408172"/>
    <lineage>
        <taxon>unclassified sequences</taxon>
        <taxon>metagenomes</taxon>
        <taxon>ecological metagenomes</taxon>
    </lineage>
</organism>
<comment type="catalytic activity">
    <reaction evidence="1">
        <text>inosine + phosphate = alpha-D-ribose 1-phosphate + hypoxanthine</text>
        <dbReference type="Rhea" id="RHEA:27646"/>
        <dbReference type="ChEBI" id="CHEBI:17368"/>
        <dbReference type="ChEBI" id="CHEBI:17596"/>
        <dbReference type="ChEBI" id="CHEBI:43474"/>
        <dbReference type="ChEBI" id="CHEBI:57720"/>
        <dbReference type="EC" id="2.4.2.1"/>
    </reaction>
    <physiologicalReaction direction="left-to-right" evidence="1">
        <dbReference type="Rhea" id="RHEA:27647"/>
    </physiologicalReaction>
</comment>
<protein>
    <recommendedName>
        <fullName evidence="11">Purine nucleoside phosphorylase</fullName>
    </recommendedName>
</protein>
<comment type="catalytic activity">
    <reaction evidence="8">
        <text>adenosine + phosphate = alpha-D-ribose 1-phosphate + adenine</text>
        <dbReference type="Rhea" id="RHEA:27642"/>
        <dbReference type="ChEBI" id="CHEBI:16335"/>
        <dbReference type="ChEBI" id="CHEBI:16708"/>
        <dbReference type="ChEBI" id="CHEBI:43474"/>
        <dbReference type="ChEBI" id="CHEBI:57720"/>
        <dbReference type="EC" id="2.4.2.1"/>
    </reaction>
    <physiologicalReaction direction="left-to-right" evidence="8">
        <dbReference type="Rhea" id="RHEA:27643"/>
    </physiologicalReaction>
</comment>
<dbReference type="PANTHER" id="PTHR30616">
    <property type="entry name" value="UNCHARACTERIZED PROTEIN YFIH"/>
    <property type="match status" value="1"/>
</dbReference>
<dbReference type="SUPFAM" id="SSF64438">
    <property type="entry name" value="CNF1/YfiH-like putative cysteine hydrolases"/>
    <property type="match status" value="1"/>
</dbReference>
<dbReference type="InterPro" id="IPR011324">
    <property type="entry name" value="Cytotoxic_necrot_fac-like_cat"/>
</dbReference>
<evidence type="ECO:0000256" key="4">
    <source>
        <dbReference type="ARBA" id="ARBA00022723"/>
    </source>
</evidence>
<evidence type="ECO:0000256" key="6">
    <source>
        <dbReference type="ARBA" id="ARBA00022833"/>
    </source>
</evidence>
<dbReference type="Pfam" id="PF02578">
    <property type="entry name" value="Cu-oxidase_4"/>
    <property type="match status" value="1"/>
</dbReference>
<dbReference type="GO" id="GO:0017061">
    <property type="term" value="F:S-methyl-5-thioadenosine phosphorylase activity"/>
    <property type="evidence" value="ECO:0007669"/>
    <property type="project" value="UniProtKB-EC"/>
</dbReference>
<keyword evidence="5" id="KW-0378">Hydrolase</keyword>
<keyword evidence="3" id="KW-0808">Transferase</keyword>
<dbReference type="GO" id="GO:0016787">
    <property type="term" value="F:hydrolase activity"/>
    <property type="evidence" value="ECO:0007669"/>
    <property type="project" value="UniProtKB-KW"/>
</dbReference>
<evidence type="ECO:0008006" key="11">
    <source>
        <dbReference type="Google" id="ProtNLM"/>
    </source>
</evidence>
<evidence type="ECO:0000256" key="3">
    <source>
        <dbReference type="ARBA" id="ARBA00022679"/>
    </source>
</evidence>
<dbReference type="InterPro" id="IPR003730">
    <property type="entry name" value="Cu_polyphenol_OxRdtase"/>
</dbReference>